<comment type="caution">
    <text evidence="2">The sequence shown here is derived from an EMBL/GenBank/DDBJ whole genome shotgun (WGS) entry which is preliminary data.</text>
</comment>
<organism evidence="2 3">
    <name type="scientific">Pelovirga terrestris</name>
    <dbReference type="NCBI Taxonomy" id="2771352"/>
    <lineage>
        <taxon>Bacteria</taxon>
        <taxon>Pseudomonadati</taxon>
        <taxon>Thermodesulfobacteriota</taxon>
        <taxon>Desulfuromonadia</taxon>
        <taxon>Geobacterales</taxon>
        <taxon>Geobacteraceae</taxon>
        <taxon>Pelovirga</taxon>
    </lineage>
</organism>
<evidence type="ECO:0000313" key="2">
    <source>
        <dbReference type="EMBL" id="MBD1400321.1"/>
    </source>
</evidence>
<dbReference type="RefSeq" id="WP_191154696.1">
    <property type="nucleotide sequence ID" value="NZ_JACWUN010000006.1"/>
</dbReference>
<keyword evidence="1" id="KW-0472">Membrane</keyword>
<evidence type="ECO:0000313" key="3">
    <source>
        <dbReference type="Proteomes" id="UP000632828"/>
    </source>
</evidence>
<proteinExistence type="predicted"/>
<dbReference type="Proteomes" id="UP000632828">
    <property type="component" value="Unassembled WGS sequence"/>
</dbReference>
<keyword evidence="1" id="KW-0812">Transmembrane</keyword>
<evidence type="ECO:0000256" key="1">
    <source>
        <dbReference type="SAM" id="Phobius"/>
    </source>
</evidence>
<accession>A0A8J6UR17</accession>
<keyword evidence="1" id="KW-1133">Transmembrane helix</keyword>
<dbReference type="AlphaFoldDB" id="A0A8J6UR17"/>
<dbReference type="EMBL" id="JACWUN010000006">
    <property type="protein sequence ID" value="MBD1400321.1"/>
    <property type="molecule type" value="Genomic_DNA"/>
</dbReference>
<sequence>MSPAQQMTLLGLVALAYYAILVASGVVSTDVMPQFVVSAVIFLSSGRLLRGMARSRVRAERKDKNGKPRPEPNWALRTQILNWVMVILIMCALGLWIMKPVGVSLLEMFGFG</sequence>
<protein>
    <submittedName>
        <fullName evidence="2">Uncharacterized protein</fullName>
    </submittedName>
</protein>
<gene>
    <name evidence="2" type="ORF">ICT70_06530</name>
</gene>
<reference evidence="2" key="1">
    <citation type="submission" date="2020-09" db="EMBL/GenBank/DDBJ databases">
        <title>Pelobacter alkaliphilus sp. nov., a novel anaerobic arsenate-reducing bacterium from terrestrial mud volcano.</title>
        <authorList>
            <person name="Khomyakova M.A."/>
            <person name="Merkel A.Y."/>
            <person name="Slobodkin A.I."/>
        </authorList>
    </citation>
    <scope>NUCLEOTIDE SEQUENCE</scope>
    <source>
        <strain evidence="2">M08fum</strain>
    </source>
</reference>
<keyword evidence="3" id="KW-1185">Reference proteome</keyword>
<feature type="transmembrane region" description="Helical" evidence="1">
    <location>
        <begin position="35"/>
        <end position="53"/>
    </location>
</feature>
<feature type="transmembrane region" description="Helical" evidence="1">
    <location>
        <begin position="74"/>
        <end position="98"/>
    </location>
</feature>
<name>A0A8J6UR17_9BACT</name>